<dbReference type="GO" id="GO:0003677">
    <property type="term" value="F:DNA binding"/>
    <property type="evidence" value="ECO:0007669"/>
    <property type="project" value="InterPro"/>
</dbReference>
<name>A0A4Q5AWF0_9BIFI</name>
<evidence type="ECO:0000313" key="1">
    <source>
        <dbReference type="EMBL" id="RYQ38719.1"/>
    </source>
</evidence>
<evidence type="ECO:0000313" key="2">
    <source>
        <dbReference type="Proteomes" id="UP000292382"/>
    </source>
</evidence>
<dbReference type="Proteomes" id="UP000292382">
    <property type="component" value="Unassembled WGS sequence"/>
</dbReference>
<dbReference type="CDD" id="cd00093">
    <property type="entry name" value="HTH_XRE"/>
    <property type="match status" value="1"/>
</dbReference>
<reference evidence="1 2" key="1">
    <citation type="submission" date="2018-12" db="EMBL/GenBank/DDBJ databases">
        <title>Unveiling genomic diversity among members of the Bifidobacterium pseudolongum species, a widely distributed gut commensal of the animal kingdom.</title>
        <authorList>
            <person name="Lugli G.A."/>
            <person name="Duranti S."/>
            <person name="Albert K."/>
            <person name="Mancabelli L."/>
            <person name="Napoli S."/>
            <person name="Viappiani A."/>
            <person name="Anzalone R."/>
            <person name="Longhi G."/>
            <person name="Milani C."/>
            <person name="Turroni F."/>
            <person name="Alessandri G."/>
            <person name="Sela D.A."/>
            <person name="Van Sinderen D."/>
            <person name="Ventura M."/>
        </authorList>
    </citation>
    <scope>NUCLEOTIDE SEQUENCE [LARGE SCALE GENOMIC DNA]</scope>
    <source>
        <strain evidence="1 2">2003B</strain>
    </source>
</reference>
<dbReference type="Gene3D" id="1.10.260.40">
    <property type="entry name" value="lambda repressor-like DNA-binding domains"/>
    <property type="match status" value="1"/>
</dbReference>
<sequence length="266" mass="29833">MSVELLSMRANEVIGRFLREYRKKHGYTLEQISVASSRYGSGWTSGTVSVMERGGSKADSLPNMLILVQTLNDLAQQNEDTGLIVEPLTIGDLFRNAEYLPEYEEDQEESVATADAEAITENDYVQLTDTLSVLDEALAEGFDGVDIDLNDWLASISEERTIEDSKRFEQSERDAKIIANEYGKDFDVLYAEALQAAPYPMSEVRAAAKLGIEHYAFFRVICLAIYGASLAEEVRRRAGSDANQQKRGRVTRRVVEEIQEKLNNID</sequence>
<protein>
    <submittedName>
        <fullName evidence="1">Uncharacterized protein</fullName>
    </submittedName>
</protein>
<proteinExistence type="predicted"/>
<gene>
    <name evidence="1" type="ORF">PG2003B_0082</name>
</gene>
<dbReference type="InterPro" id="IPR010982">
    <property type="entry name" value="Lambda_DNA-bd_dom_sf"/>
</dbReference>
<accession>A0A4Q5AWF0</accession>
<dbReference type="InterPro" id="IPR001387">
    <property type="entry name" value="Cro/C1-type_HTH"/>
</dbReference>
<comment type="caution">
    <text evidence="1">The sequence shown here is derived from an EMBL/GenBank/DDBJ whole genome shotgun (WGS) entry which is preliminary data.</text>
</comment>
<organism evidence="1 2">
    <name type="scientific">Bifidobacterium pseudolongum subsp. globosum</name>
    <dbReference type="NCBI Taxonomy" id="1690"/>
    <lineage>
        <taxon>Bacteria</taxon>
        <taxon>Bacillati</taxon>
        <taxon>Actinomycetota</taxon>
        <taxon>Actinomycetes</taxon>
        <taxon>Bifidobacteriales</taxon>
        <taxon>Bifidobacteriaceae</taxon>
        <taxon>Bifidobacterium</taxon>
    </lineage>
</organism>
<dbReference type="AlphaFoldDB" id="A0A4Q5AWF0"/>
<dbReference type="EMBL" id="RYUW01000002">
    <property type="protein sequence ID" value="RYQ38719.1"/>
    <property type="molecule type" value="Genomic_DNA"/>
</dbReference>